<accession>A0A9W9L3L8</accession>
<comment type="caution">
    <text evidence="1">The sequence shown here is derived from an EMBL/GenBank/DDBJ whole genome shotgun (WGS) entry which is preliminary data.</text>
</comment>
<dbReference type="EMBL" id="JAPQKL010000004">
    <property type="protein sequence ID" value="KAJ5135453.1"/>
    <property type="molecule type" value="Genomic_DNA"/>
</dbReference>
<reference evidence="1" key="2">
    <citation type="journal article" date="2023" name="IMA Fungus">
        <title>Comparative genomic study of the Penicillium genus elucidates a diverse pangenome and 15 lateral gene transfer events.</title>
        <authorList>
            <person name="Petersen C."/>
            <person name="Sorensen T."/>
            <person name="Nielsen M.R."/>
            <person name="Sondergaard T.E."/>
            <person name="Sorensen J.L."/>
            <person name="Fitzpatrick D.A."/>
            <person name="Frisvad J.C."/>
            <person name="Nielsen K.L."/>
        </authorList>
    </citation>
    <scope>NUCLEOTIDE SEQUENCE</scope>
    <source>
        <strain evidence="1">IBT 22155</strain>
    </source>
</reference>
<evidence type="ECO:0000313" key="2">
    <source>
        <dbReference type="Proteomes" id="UP001149079"/>
    </source>
</evidence>
<dbReference type="AlphaFoldDB" id="A0A9W9L3L8"/>
<name>A0A9W9L3L8_9EURO</name>
<protein>
    <submittedName>
        <fullName evidence="1">Uncharacterized protein</fullName>
    </submittedName>
</protein>
<organism evidence="1 2">
    <name type="scientific">Penicillium bovifimosum</name>
    <dbReference type="NCBI Taxonomy" id="126998"/>
    <lineage>
        <taxon>Eukaryota</taxon>
        <taxon>Fungi</taxon>
        <taxon>Dikarya</taxon>
        <taxon>Ascomycota</taxon>
        <taxon>Pezizomycotina</taxon>
        <taxon>Eurotiomycetes</taxon>
        <taxon>Eurotiomycetidae</taxon>
        <taxon>Eurotiales</taxon>
        <taxon>Aspergillaceae</taxon>
        <taxon>Penicillium</taxon>
    </lineage>
</organism>
<dbReference type="Proteomes" id="UP001149079">
    <property type="component" value="Unassembled WGS sequence"/>
</dbReference>
<keyword evidence="2" id="KW-1185">Reference proteome</keyword>
<dbReference type="RefSeq" id="XP_056522425.1">
    <property type="nucleotide sequence ID" value="XM_056665475.1"/>
</dbReference>
<gene>
    <name evidence="1" type="ORF">N7515_004731</name>
</gene>
<reference evidence="1" key="1">
    <citation type="submission" date="2022-11" db="EMBL/GenBank/DDBJ databases">
        <authorList>
            <person name="Petersen C."/>
        </authorList>
    </citation>
    <scope>NUCLEOTIDE SEQUENCE</scope>
    <source>
        <strain evidence="1">IBT 22155</strain>
    </source>
</reference>
<dbReference type="GeneID" id="81404645"/>
<proteinExistence type="predicted"/>
<sequence>MGRREICFFAFVSLQTSQTTGESDACRGVEECELCLFRPSSELEGLQAELRSAVANATILPHSGQFQASEEYDAYDHHWTDRTYGGRGHGYNRGGYSQGRGGYGYGNNRESGPRGGYRGARQGNGGARQKRCYICGKPGCWSKYHTGHERKRSLDNFPEPHFFATGESATPPDFQLFLSEFEGSEEKGGPDDDDSHGPEQMLATMAIDDEHEGFMTEIGEVDGTKTISILNNQSTYHFLTKDDIFQQQPDGQTTEVFTLDNRYSSDNFQGIMPDTGAAGCSSAGEPQFKALCRLDPSVKQLDTSRAGEHKINFDDGDPKPSLGTADVDTSIGTISFHVLPRTHHSSAASRIWMLWEWNSGAKRMCSNEGTREFPLYGSGDARGCDEFLQGSVRICLGHHIHGRPHFRITGTLLSPRSSTFFLLRSSTPIASISLKQQRNGVFVGGHGTRLCRSGCRHRQSRAN</sequence>
<dbReference type="OrthoDB" id="4368291at2759"/>
<evidence type="ECO:0000313" key="1">
    <source>
        <dbReference type="EMBL" id="KAJ5135453.1"/>
    </source>
</evidence>